<dbReference type="Proteomes" id="UP000037530">
    <property type="component" value="Unassembled WGS sequence"/>
</dbReference>
<evidence type="ECO:0008006" key="5">
    <source>
        <dbReference type="Google" id="ProtNLM"/>
    </source>
</evidence>
<sequence length="349" mass="39665">MCTSLGTTDGLDFLTSSYYSVASLKVLGLKGLADGLELMLACYAQDIEHKELTSHRKKEMIEWMISKVLSDLKVANPNKESLRELYRCERALQELYELCKRYQPEELPNIESVAFIIFEYIDALETAESKVSTSDSAQKASGTQKSDVHRPKRKSYLKKSLAFVVMVGALVVGYWLYNPHVFDEILGTSKNTPQDLMVLMKRQMNQSILQSNADWVKAVPDIEMFSSNNDEMQKSFETQREQLKQYSAEQGRLLDEELERFYLARTSAANIAKQMLASDANSVSAKALESYVLSLSPIYARLDYVENLIEQGSYREAEKELLILDSRVTRIAKDMSDKQITLLNHSLAD</sequence>
<evidence type="ECO:0000256" key="2">
    <source>
        <dbReference type="SAM" id="Phobius"/>
    </source>
</evidence>
<name>A0A0M0I574_9VIBR</name>
<keyword evidence="2" id="KW-0472">Membrane</keyword>
<dbReference type="PATRIC" id="fig|171383.3.peg.555"/>
<evidence type="ECO:0000313" key="3">
    <source>
        <dbReference type="EMBL" id="KOO09287.1"/>
    </source>
</evidence>
<dbReference type="PANTHER" id="PTHR37024">
    <property type="entry name" value="TYPE VI SECRETION SYSTEM DUF2094 AND IMPA-RELATED DOMAIN PROTEIN"/>
    <property type="match status" value="1"/>
</dbReference>
<accession>A0A0M0I574</accession>
<feature type="region of interest" description="Disordered" evidence="1">
    <location>
        <begin position="132"/>
        <end position="151"/>
    </location>
</feature>
<keyword evidence="2" id="KW-1133">Transmembrane helix</keyword>
<evidence type="ECO:0000313" key="4">
    <source>
        <dbReference type="Proteomes" id="UP000037530"/>
    </source>
</evidence>
<dbReference type="AlphaFoldDB" id="A0A0M0I574"/>
<proteinExistence type="predicted"/>
<dbReference type="STRING" id="171383.AKJ31_02715"/>
<protein>
    <recommendedName>
        <fullName evidence="5">Type VI secretion protein</fullName>
    </recommendedName>
</protein>
<keyword evidence="4" id="KW-1185">Reference proteome</keyword>
<comment type="caution">
    <text evidence="3">The sequence shown here is derived from an EMBL/GenBank/DDBJ whole genome shotgun (WGS) entry which is preliminary data.</text>
</comment>
<gene>
    <name evidence="3" type="ORF">AKJ31_02715</name>
</gene>
<feature type="transmembrane region" description="Helical" evidence="2">
    <location>
        <begin position="160"/>
        <end position="177"/>
    </location>
</feature>
<feature type="compositionally biased region" description="Polar residues" evidence="1">
    <location>
        <begin position="132"/>
        <end position="145"/>
    </location>
</feature>
<keyword evidence="2" id="KW-0812">Transmembrane</keyword>
<reference evidence="4" key="1">
    <citation type="submission" date="2015-08" db="EMBL/GenBank/DDBJ databases">
        <title>Vibrio galatheae sp. nov., a novel member of the Vibrionaceae family isolated from the Solomon Islands.</title>
        <authorList>
            <person name="Giubergia S."/>
            <person name="Machado H."/>
            <person name="Mateiu R.V."/>
            <person name="Gram L."/>
        </authorList>
    </citation>
    <scope>NUCLEOTIDE SEQUENCE [LARGE SCALE GENOMIC DNA]</scope>
    <source>
        <strain evidence="4">DSM 19134</strain>
    </source>
</reference>
<organism evidence="3 4">
    <name type="scientific">Vibrio hepatarius</name>
    <dbReference type="NCBI Taxonomy" id="171383"/>
    <lineage>
        <taxon>Bacteria</taxon>
        <taxon>Pseudomonadati</taxon>
        <taxon>Pseudomonadota</taxon>
        <taxon>Gammaproteobacteria</taxon>
        <taxon>Vibrionales</taxon>
        <taxon>Vibrionaceae</taxon>
        <taxon>Vibrio</taxon>
        <taxon>Vibrio oreintalis group</taxon>
    </lineage>
</organism>
<dbReference type="PANTHER" id="PTHR37024:SF5">
    <property type="entry name" value="IMPA N-TERMINAL DOMAIN-CONTAINING PROTEIN"/>
    <property type="match status" value="1"/>
</dbReference>
<dbReference type="EMBL" id="LHPI01000001">
    <property type="protein sequence ID" value="KOO09287.1"/>
    <property type="molecule type" value="Genomic_DNA"/>
</dbReference>
<evidence type="ECO:0000256" key="1">
    <source>
        <dbReference type="SAM" id="MobiDB-lite"/>
    </source>
</evidence>